<gene>
    <name evidence="9" type="ORF">C8D72_1614</name>
</gene>
<comment type="caution">
    <text evidence="9">The sequence shown here is derived from an EMBL/GenBank/DDBJ whole genome shotgun (WGS) entry which is preliminary data.</text>
</comment>
<feature type="transmembrane region" description="Helical" evidence="7">
    <location>
        <begin position="97"/>
        <end position="119"/>
    </location>
</feature>
<dbReference type="GO" id="GO:0030313">
    <property type="term" value="C:cell envelope"/>
    <property type="evidence" value="ECO:0007669"/>
    <property type="project" value="UniProtKB-SubCell"/>
</dbReference>
<evidence type="ECO:0000259" key="8">
    <source>
        <dbReference type="Pfam" id="PF23914"/>
    </source>
</evidence>
<feature type="transmembrane region" description="Helical" evidence="7">
    <location>
        <begin position="6"/>
        <end position="24"/>
    </location>
</feature>
<keyword evidence="4" id="KW-0802">TPR repeat</keyword>
<keyword evidence="3" id="KW-0201">Cytochrome c-type biogenesis</keyword>
<evidence type="ECO:0000313" key="10">
    <source>
        <dbReference type="Proteomes" id="UP000256334"/>
    </source>
</evidence>
<dbReference type="PANTHER" id="PTHR47870">
    <property type="entry name" value="CYTOCHROME C-TYPE BIOGENESIS PROTEIN CCMH"/>
    <property type="match status" value="1"/>
</dbReference>
<keyword evidence="7" id="KW-1133">Transmembrane helix</keyword>
<evidence type="ECO:0000256" key="7">
    <source>
        <dbReference type="SAM" id="Phobius"/>
    </source>
</evidence>
<feature type="compositionally biased region" description="Low complexity" evidence="6">
    <location>
        <begin position="269"/>
        <end position="283"/>
    </location>
</feature>
<keyword evidence="7" id="KW-0812">Transmembrane</keyword>
<dbReference type="SUPFAM" id="SSF48452">
    <property type="entry name" value="TPR-like"/>
    <property type="match status" value="1"/>
</dbReference>
<dbReference type="PANTHER" id="PTHR47870:SF4">
    <property type="entry name" value="CYTOCHROME C-TYPE BIOGENESIS PROTEIN CYCH"/>
    <property type="match status" value="1"/>
</dbReference>
<feature type="coiled-coil region" evidence="5">
    <location>
        <begin position="54"/>
        <end position="86"/>
    </location>
</feature>
<dbReference type="EMBL" id="QRDJ01000007">
    <property type="protein sequence ID" value="REC94786.1"/>
    <property type="molecule type" value="Genomic_DNA"/>
</dbReference>
<sequence>MTALWVGLALLLSVAVGFLLLPLWRSRPLREAQAALETRDDDARDNVTIFRDRLAGLEEELARGEIDQARFEARRLELERDLLADTEGRAPRGLKSAYSGVWLTAIVVVVVGFGSLYAYHREGSVDDLTLYQARVQVEQDGGEPQQFIARFEQEAQRQPDNPSVWASLYPLYRDSRQYDKADHALTRLIALKGREPSLVSELAQIRFVENDREMNDDIQALADEVLKADPRQPTVHGLLGFADFRAGDYQGAIDHWRTAIAGSDSDDSQQALRQAMAAARARMGPTADGAPVEQNSESRNEQGDKP</sequence>
<evidence type="ECO:0000256" key="3">
    <source>
        <dbReference type="ARBA" id="ARBA00022748"/>
    </source>
</evidence>
<protein>
    <submittedName>
        <fullName evidence="9">Cytochrome c-type biogenesis protein CcmH</fullName>
    </submittedName>
</protein>
<accession>A0A3D9DVL2</accession>
<keyword evidence="7" id="KW-0472">Membrane</keyword>
<keyword evidence="5" id="KW-0175">Coiled coil</keyword>
<comment type="subcellular location">
    <subcellularLocation>
        <location evidence="1">Cell envelope</location>
    </subcellularLocation>
</comment>
<dbReference type="Proteomes" id="UP000256334">
    <property type="component" value="Unassembled WGS sequence"/>
</dbReference>
<feature type="region of interest" description="Disordered" evidence="6">
    <location>
        <begin position="263"/>
        <end position="306"/>
    </location>
</feature>
<dbReference type="GO" id="GO:0017004">
    <property type="term" value="P:cytochrome complex assembly"/>
    <property type="evidence" value="ECO:0007669"/>
    <property type="project" value="UniProtKB-KW"/>
</dbReference>
<feature type="compositionally biased region" description="Basic and acidic residues" evidence="6">
    <location>
        <begin position="296"/>
        <end position="306"/>
    </location>
</feature>
<dbReference type="OrthoDB" id="9776053at2"/>
<dbReference type="InterPro" id="IPR011990">
    <property type="entry name" value="TPR-like_helical_dom_sf"/>
</dbReference>
<evidence type="ECO:0000256" key="1">
    <source>
        <dbReference type="ARBA" id="ARBA00004196"/>
    </source>
</evidence>
<evidence type="ECO:0000256" key="5">
    <source>
        <dbReference type="SAM" id="Coils"/>
    </source>
</evidence>
<organism evidence="9 10">
    <name type="scientific">Kushneria indalinina DSM 14324</name>
    <dbReference type="NCBI Taxonomy" id="1122140"/>
    <lineage>
        <taxon>Bacteria</taxon>
        <taxon>Pseudomonadati</taxon>
        <taxon>Pseudomonadota</taxon>
        <taxon>Gammaproteobacteria</taxon>
        <taxon>Oceanospirillales</taxon>
        <taxon>Halomonadaceae</taxon>
        <taxon>Kushneria</taxon>
    </lineage>
</organism>
<dbReference type="RefSeq" id="WP_115853884.1">
    <property type="nucleotide sequence ID" value="NZ_QRDJ01000007.1"/>
</dbReference>
<evidence type="ECO:0000313" key="9">
    <source>
        <dbReference type="EMBL" id="REC94786.1"/>
    </source>
</evidence>
<evidence type="ECO:0000256" key="4">
    <source>
        <dbReference type="ARBA" id="ARBA00022803"/>
    </source>
</evidence>
<dbReference type="GO" id="GO:0005886">
    <property type="term" value="C:plasma membrane"/>
    <property type="evidence" value="ECO:0007669"/>
    <property type="project" value="TreeGrafter"/>
</dbReference>
<dbReference type="InterPro" id="IPR017560">
    <property type="entry name" value="Cyt_c_biogenesis_CcmI"/>
</dbReference>
<keyword evidence="10" id="KW-1185">Reference proteome</keyword>
<reference evidence="9 10" key="1">
    <citation type="submission" date="2018-07" db="EMBL/GenBank/DDBJ databases">
        <title>Genomic Encyclopedia of Type Strains, Phase IV (KMG-IV): sequencing the most valuable type-strain genomes for metagenomic binning, comparative biology and taxonomic classification.</title>
        <authorList>
            <person name="Goeker M."/>
        </authorList>
    </citation>
    <scope>NUCLEOTIDE SEQUENCE [LARGE SCALE GENOMIC DNA]</scope>
    <source>
        <strain evidence="9 10">DSM 14324</strain>
    </source>
</reference>
<name>A0A3D9DVL2_9GAMM</name>
<dbReference type="Gene3D" id="1.25.40.10">
    <property type="entry name" value="Tetratricopeptide repeat domain"/>
    <property type="match status" value="1"/>
</dbReference>
<keyword evidence="2" id="KW-0677">Repeat</keyword>
<dbReference type="InterPro" id="IPR056413">
    <property type="entry name" value="TPR_CcmH_CycH"/>
</dbReference>
<proteinExistence type="predicted"/>
<dbReference type="NCBIfam" id="TIGR03142">
    <property type="entry name" value="cytochro_ccmI"/>
    <property type="match status" value="1"/>
</dbReference>
<evidence type="ECO:0000256" key="6">
    <source>
        <dbReference type="SAM" id="MobiDB-lite"/>
    </source>
</evidence>
<dbReference type="AlphaFoldDB" id="A0A3D9DVL2"/>
<dbReference type="InterPro" id="IPR051263">
    <property type="entry name" value="C-type_cytochrome_biogenesis"/>
</dbReference>
<evidence type="ECO:0000256" key="2">
    <source>
        <dbReference type="ARBA" id="ARBA00022737"/>
    </source>
</evidence>
<dbReference type="Pfam" id="PF23914">
    <property type="entry name" value="TPR_CcmH_CycH"/>
    <property type="match status" value="1"/>
</dbReference>
<feature type="domain" description="Cytochrome c-type biogenesis protein H TPR" evidence="8">
    <location>
        <begin position="145"/>
        <end position="268"/>
    </location>
</feature>